<gene>
    <name evidence="2" type="ORF">J3R30DRAFT_2874680</name>
</gene>
<keyword evidence="3" id="KW-1185">Reference proteome</keyword>
<feature type="region of interest" description="Disordered" evidence="1">
    <location>
        <begin position="106"/>
        <end position="147"/>
    </location>
</feature>
<reference evidence="2" key="1">
    <citation type="submission" date="2022-08" db="EMBL/GenBank/DDBJ databases">
        <title>A Global Phylogenomic Analysis of the Shiitake Genus Lentinula.</title>
        <authorList>
            <consortium name="DOE Joint Genome Institute"/>
            <person name="Sierra-Patev S."/>
            <person name="Min B."/>
            <person name="Naranjo-Ortiz M."/>
            <person name="Looney B."/>
            <person name="Konkel Z."/>
            <person name="Slot J.C."/>
            <person name="Sakamoto Y."/>
            <person name="Steenwyk J.L."/>
            <person name="Rokas A."/>
            <person name="Carro J."/>
            <person name="Camarero S."/>
            <person name="Ferreira P."/>
            <person name="Molpeceres G."/>
            <person name="Ruiz-Duenas F.J."/>
            <person name="Serrano A."/>
            <person name="Henrissat B."/>
            <person name="Drula E."/>
            <person name="Hughes K.W."/>
            <person name="Mata J.L."/>
            <person name="Ishikawa N.K."/>
            <person name="Vargas-Isla R."/>
            <person name="Ushijima S."/>
            <person name="Smith C.A."/>
            <person name="Ahrendt S."/>
            <person name="Andreopoulos W."/>
            <person name="He G."/>
            <person name="Labutti K."/>
            <person name="Lipzen A."/>
            <person name="Ng V."/>
            <person name="Riley R."/>
            <person name="Sandor L."/>
            <person name="Barry K."/>
            <person name="Martinez A.T."/>
            <person name="Xiao Y."/>
            <person name="Gibbons J.G."/>
            <person name="Terashima K."/>
            <person name="Grigoriev I.V."/>
            <person name="Hibbett D.S."/>
        </authorList>
    </citation>
    <scope>NUCLEOTIDE SEQUENCE</scope>
    <source>
        <strain evidence="2">JLM2183</strain>
    </source>
</reference>
<dbReference type="AlphaFoldDB" id="A0A9W9DN23"/>
<proteinExistence type="predicted"/>
<organism evidence="2 3">
    <name type="scientific">Lentinula aciculospora</name>
    <dbReference type="NCBI Taxonomy" id="153920"/>
    <lineage>
        <taxon>Eukaryota</taxon>
        <taxon>Fungi</taxon>
        <taxon>Dikarya</taxon>
        <taxon>Basidiomycota</taxon>
        <taxon>Agaricomycotina</taxon>
        <taxon>Agaricomycetes</taxon>
        <taxon>Agaricomycetidae</taxon>
        <taxon>Agaricales</taxon>
        <taxon>Marasmiineae</taxon>
        <taxon>Omphalotaceae</taxon>
        <taxon>Lentinula</taxon>
    </lineage>
</organism>
<feature type="region of interest" description="Disordered" evidence="1">
    <location>
        <begin position="1"/>
        <end position="43"/>
    </location>
</feature>
<sequence>MDPTSVSTVPFQAPPIRRDMSYRKPVPEYIPSPPSSPIAVTSPDLSRVSGFATFDQPERRALPSLPGGWQDAAIVQEKQIDAVEVALSSDTSLFLRHPSFIQSTPSMLQEDRGRFSSVPTSPNGTKRRLPQIYRPPTPPIGSATRKRKYPEDFSADNHEYLTVPRPGNLIRNAESSGLYPPLSRTATTTAGSSRNSFHPLSTQASFRTEKTAVSDYISGARTNNTSHTDGRRTDDWHDLPVLPMYIVKPPVRRRGSGFTSSTKVDSIKSQNTWLESCRSTFRNAGCALRDAFCCCCSWSS</sequence>
<feature type="compositionally biased region" description="Polar residues" evidence="1">
    <location>
        <begin position="1"/>
        <end position="10"/>
    </location>
</feature>
<evidence type="ECO:0000313" key="3">
    <source>
        <dbReference type="Proteomes" id="UP001150266"/>
    </source>
</evidence>
<name>A0A9W9DN23_9AGAR</name>
<comment type="caution">
    <text evidence="2">The sequence shown here is derived from an EMBL/GenBank/DDBJ whole genome shotgun (WGS) entry which is preliminary data.</text>
</comment>
<protein>
    <submittedName>
        <fullName evidence="2">Uncharacterized protein</fullName>
    </submittedName>
</protein>
<evidence type="ECO:0000313" key="2">
    <source>
        <dbReference type="EMBL" id="KAJ4478193.1"/>
    </source>
</evidence>
<dbReference type="OrthoDB" id="3230513at2759"/>
<dbReference type="Proteomes" id="UP001150266">
    <property type="component" value="Unassembled WGS sequence"/>
</dbReference>
<dbReference type="EMBL" id="JAOTPV010000009">
    <property type="protein sequence ID" value="KAJ4478193.1"/>
    <property type="molecule type" value="Genomic_DNA"/>
</dbReference>
<accession>A0A9W9DN23</accession>
<feature type="compositionally biased region" description="Basic and acidic residues" evidence="1">
    <location>
        <begin position="16"/>
        <end position="26"/>
    </location>
</feature>
<evidence type="ECO:0000256" key="1">
    <source>
        <dbReference type="SAM" id="MobiDB-lite"/>
    </source>
</evidence>